<feature type="transmembrane region" description="Helical" evidence="5">
    <location>
        <begin position="60"/>
        <end position="80"/>
    </location>
</feature>
<evidence type="ECO:0000313" key="9">
    <source>
        <dbReference type="Proteomes" id="UP000199448"/>
    </source>
</evidence>
<feature type="domain" description="ABC transporter" evidence="6">
    <location>
        <begin position="338"/>
        <end position="560"/>
    </location>
</feature>
<evidence type="ECO:0000256" key="3">
    <source>
        <dbReference type="ARBA" id="ARBA00022989"/>
    </source>
</evidence>
<feature type="domain" description="ABC transmembrane type-1" evidence="7">
    <location>
        <begin position="30"/>
        <end position="305"/>
    </location>
</feature>
<protein>
    <submittedName>
        <fullName evidence="8">ABC-type bacteriocin/lantibiotic exporter, contains an N-terminal double-glycine peptidase domain</fullName>
    </submittedName>
</protein>
<dbReference type="Pfam" id="PF00664">
    <property type="entry name" value="ABC_membrane"/>
    <property type="match status" value="1"/>
</dbReference>
<evidence type="ECO:0000259" key="6">
    <source>
        <dbReference type="PROSITE" id="PS50893"/>
    </source>
</evidence>
<dbReference type="PANTHER" id="PTHR43394:SF4">
    <property type="entry name" value="TOXIN SECRETION ABC TRANSPORTER ATP-BINDING PROTEIN"/>
    <property type="match status" value="1"/>
</dbReference>
<name>A0A1H5NUS4_9FLAO</name>
<evidence type="ECO:0000256" key="2">
    <source>
        <dbReference type="ARBA" id="ARBA00022692"/>
    </source>
</evidence>
<feature type="transmembrane region" description="Helical" evidence="5">
    <location>
        <begin position="161"/>
        <end position="177"/>
    </location>
</feature>
<keyword evidence="2 5" id="KW-0812">Transmembrane</keyword>
<proteinExistence type="predicted"/>
<dbReference type="InterPro" id="IPR027417">
    <property type="entry name" value="P-loop_NTPase"/>
</dbReference>
<comment type="subcellular location">
    <subcellularLocation>
        <location evidence="1">Cell membrane</location>
        <topology evidence="1">Multi-pass membrane protein</topology>
    </subcellularLocation>
</comment>
<dbReference type="GO" id="GO:0005886">
    <property type="term" value="C:plasma membrane"/>
    <property type="evidence" value="ECO:0007669"/>
    <property type="project" value="UniProtKB-SubCell"/>
</dbReference>
<dbReference type="InterPro" id="IPR036640">
    <property type="entry name" value="ABC1_TM_sf"/>
</dbReference>
<feature type="transmembrane region" description="Helical" evidence="5">
    <location>
        <begin position="251"/>
        <end position="270"/>
    </location>
</feature>
<evidence type="ECO:0000256" key="1">
    <source>
        <dbReference type="ARBA" id="ARBA00004651"/>
    </source>
</evidence>
<organism evidence="8 9">
    <name type="scientific">Salinimicrobium catena</name>
    <dbReference type="NCBI Taxonomy" id="390640"/>
    <lineage>
        <taxon>Bacteria</taxon>
        <taxon>Pseudomonadati</taxon>
        <taxon>Bacteroidota</taxon>
        <taxon>Flavobacteriia</taxon>
        <taxon>Flavobacteriales</taxon>
        <taxon>Flavobacteriaceae</taxon>
        <taxon>Salinimicrobium</taxon>
    </lineage>
</organism>
<feature type="transmembrane region" description="Helical" evidence="5">
    <location>
        <begin position="27"/>
        <end position="48"/>
    </location>
</feature>
<dbReference type="STRING" id="390640.SAMN04488034_10621"/>
<keyword evidence="3 5" id="KW-1133">Transmembrane helix</keyword>
<dbReference type="Proteomes" id="UP000199448">
    <property type="component" value="Unassembled WGS sequence"/>
</dbReference>
<evidence type="ECO:0000313" key="8">
    <source>
        <dbReference type="EMBL" id="SEF05326.1"/>
    </source>
</evidence>
<dbReference type="PROSITE" id="PS50929">
    <property type="entry name" value="ABC_TM1F"/>
    <property type="match status" value="1"/>
</dbReference>
<dbReference type="GO" id="GO:0016887">
    <property type="term" value="F:ATP hydrolysis activity"/>
    <property type="evidence" value="ECO:0007669"/>
    <property type="project" value="InterPro"/>
</dbReference>
<dbReference type="RefSeq" id="WP_093113699.1">
    <property type="nucleotide sequence ID" value="NZ_FNGG01000006.1"/>
</dbReference>
<dbReference type="PROSITE" id="PS50893">
    <property type="entry name" value="ABC_TRANSPORTER_2"/>
    <property type="match status" value="1"/>
</dbReference>
<accession>A0A1H5NUS4</accession>
<feature type="transmembrane region" description="Helical" evidence="5">
    <location>
        <begin position="137"/>
        <end position="155"/>
    </location>
</feature>
<dbReference type="InterPro" id="IPR011527">
    <property type="entry name" value="ABC1_TM_dom"/>
</dbReference>
<dbReference type="Gene3D" id="3.40.50.300">
    <property type="entry name" value="P-loop containing nucleotide triphosphate hydrolases"/>
    <property type="match status" value="1"/>
</dbReference>
<dbReference type="SUPFAM" id="SSF52540">
    <property type="entry name" value="P-loop containing nucleoside triphosphate hydrolases"/>
    <property type="match status" value="1"/>
</dbReference>
<gene>
    <name evidence="8" type="ORF">SAMN04488034_10621</name>
</gene>
<dbReference type="OrthoDB" id="311344at2"/>
<dbReference type="PANTHER" id="PTHR43394">
    <property type="entry name" value="ATP-DEPENDENT PERMEASE MDL1, MITOCHONDRIAL"/>
    <property type="match status" value="1"/>
</dbReference>
<keyword evidence="4 5" id="KW-0472">Membrane</keyword>
<keyword evidence="9" id="KW-1185">Reference proteome</keyword>
<dbReference type="Gene3D" id="1.20.1560.10">
    <property type="entry name" value="ABC transporter type 1, transmembrane domain"/>
    <property type="match status" value="1"/>
</dbReference>
<evidence type="ECO:0000259" key="7">
    <source>
        <dbReference type="PROSITE" id="PS50929"/>
    </source>
</evidence>
<dbReference type="InterPro" id="IPR003439">
    <property type="entry name" value="ABC_transporter-like_ATP-bd"/>
</dbReference>
<dbReference type="InterPro" id="IPR039421">
    <property type="entry name" value="Type_1_exporter"/>
</dbReference>
<sequence length="560" mass="63155">MAKESISPLKRLYRLLSLDRKDILQTFYYAIFAGLLNLSVPLGIQAIINFIQGGRVSTSWIILVVLVTIAVGFVGILELMQLRIVENLQQKIFTRASFDFAFRFPKIKMNEFKNSYPPEQANRFFDILSVQKGVAKLLLDFPAALIQILFGLILLSLYHPVFIIFGLLLVGLIYLVFRFTAKKGMETSLDESKSKYKVAHWLQEVARSLLSFKLSGDTSISLDKNDKYTTKYLTAREEHFGILKIQYIKMIIFKVLVTGGLLAVGGMLVLNQEMNIGQFVAAEIIILLIMGSVEKLTKGLNSVYDTLTSLEKLGQVLDLRIEKQESENKLPEGEPLQIELSDVGFLSEDTGKTVLKDINLKILPGERIILDGSNGSGRSSLLKLISGVTEASSGNIYINDLSIKNIKINEFRSRVGVFFPEEVPFEGSLLENLTFGDARITEKEVLEVLKVLGLSQFLRQQSNGLKSMIYPEGKFISNLERKKIILARAILKKPDLLVLKEPLELFNKEEAERIVDYVSEEKHSWSILVASQNKIWEKVCTKRIVLENGRIKETIGLEHA</sequence>
<dbReference type="SUPFAM" id="SSF90123">
    <property type="entry name" value="ABC transporter transmembrane region"/>
    <property type="match status" value="1"/>
</dbReference>
<evidence type="ECO:0000256" key="4">
    <source>
        <dbReference type="ARBA" id="ARBA00023136"/>
    </source>
</evidence>
<dbReference type="Pfam" id="PF00005">
    <property type="entry name" value="ABC_tran"/>
    <property type="match status" value="1"/>
</dbReference>
<reference evidence="8 9" key="1">
    <citation type="submission" date="2016-10" db="EMBL/GenBank/DDBJ databases">
        <authorList>
            <person name="de Groot N.N."/>
        </authorList>
    </citation>
    <scope>NUCLEOTIDE SEQUENCE [LARGE SCALE GENOMIC DNA]</scope>
    <source>
        <strain evidence="8 9">DSM 23553</strain>
    </source>
</reference>
<dbReference type="EMBL" id="FNUG01000006">
    <property type="protein sequence ID" value="SEF05326.1"/>
    <property type="molecule type" value="Genomic_DNA"/>
</dbReference>
<dbReference type="GO" id="GO:0005524">
    <property type="term" value="F:ATP binding"/>
    <property type="evidence" value="ECO:0007669"/>
    <property type="project" value="InterPro"/>
</dbReference>
<evidence type="ECO:0000256" key="5">
    <source>
        <dbReference type="SAM" id="Phobius"/>
    </source>
</evidence>
<dbReference type="GO" id="GO:0015421">
    <property type="term" value="F:ABC-type oligopeptide transporter activity"/>
    <property type="evidence" value="ECO:0007669"/>
    <property type="project" value="TreeGrafter"/>
</dbReference>
<dbReference type="AlphaFoldDB" id="A0A1H5NUS4"/>